<keyword evidence="2 8" id="KW-0812">Transmembrane</keyword>
<dbReference type="GO" id="GO:0016020">
    <property type="term" value="C:membrane"/>
    <property type="evidence" value="ECO:0007669"/>
    <property type="project" value="UniProtKB-SubCell"/>
</dbReference>
<evidence type="ECO:0000256" key="5">
    <source>
        <dbReference type="ARBA" id="ARBA00023136"/>
    </source>
</evidence>
<evidence type="ECO:0000256" key="6">
    <source>
        <dbReference type="ARBA" id="ARBA00023170"/>
    </source>
</evidence>
<feature type="transmembrane region" description="Helical" evidence="8">
    <location>
        <begin position="203"/>
        <end position="221"/>
    </location>
</feature>
<dbReference type="EMBL" id="JASAOG010000017">
    <property type="protein sequence ID" value="KAK0064522.1"/>
    <property type="molecule type" value="Genomic_DNA"/>
</dbReference>
<dbReference type="PROSITE" id="PS50262">
    <property type="entry name" value="G_PROTEIN_RECEP_F1_2"/>
    <property type="match status" value="1"/>
</dbReference>
<feature type="transmembrane region" description="Helical" evidence="8">
    <location>
        <begin position="57"/>
        <end position="79"/>
    </location>
</feature>
<dbReference type="GO" id="GO:0007218">
    <property type="term" value="P:neuropeptide signaling pathway"/>
    <property type="evidence" value="ECO:0007669"/>
    <property type="project" value="UniProtKB-KW"/>
</dbReference>
<dbReference type="Pfam" id="PF10324">
    <property type="entry name" value="7TM_GPCR_Srw"/>
    <property type="match status" value="1"/>
</dbReference>
<dbReference type="Proteomes" id="UP001233172">
    <property type="component" value="Unassembled WGS sequence"/>
</dbReference>
<feature type="transmembrane region" description="Helical" evidence="8">
    <location>
        <begin position="144"/>
        <end position="165"/>
    </location>
</feature>
<keyword evidence="5 8" id="KW-0472">Membrane</keyword>
<name>A0AAD8C2E2_BIOPF</name>
<evidence type="ECO:0000256" key="7">
    <source>
        <dbReference type="ARBA" id="ARBA00023224"/>
    </source>
</evidence>
<keyword evidence="3 8" id="KW-1133">Transmembrane helix</keyword>
<keyword evidence="11" id="KW-1185">Reference proteome</keyword>
<dbReference type="AlphaFoldDB" id="A0AAD8C2E2"/>
<comment type="subcellular location">
    <subcellularLocation>
        <location evidence="1">Membrane</location>
        <topology evidence="1">Multi-pass membrane protein</topology>
    </subcellularLocation>
</comment>
<keyword evidence="4" id="KW-0297">G-protein coupled receptor</keyword>
<dbReference type="InterPro" id="IPR019427">
    <property type="entry name" value="7TM_GPCR_serpentine_rcpt_Srw"/>
</dbReference>
<feature type="transmembrane region" description="Helical" evidence="8">
    <location>
        <begin position="288"/>
        <end position="315"/>
    </location>
</feature>
<feature type="domain" description="G-protein coupled receptors family 1 profile" evidence="9">
    <location>
        <begin position="38"/>
        <end position="314"/>
    </location>
</feature>
<dbReference type="PANTHER" id="PTHR24243">
    <property type="entry name" value="G-PROTEIN COUPLED RECEPTOR"/>
    <property type="match status" value="1"/>
</dbReference>
<dbReference type="SUPFAM" id="SSF81321">
    <property type="entry name" value="Family A G protein-coupled receptor-like"/>
    <property type="match status" value="1"/>
</dbReference>
<dbReference type="Gene3D" id="1.20.1070.10">
    <property type="entry name" value="Rhodopsin 7-helix transmembrane proteins"/>
    <property type="match status" value="1"/>
</dbReference>
<reference evidence="10" key="2">
    <citation type="submission" date="2023-04" db="EMBL/GenBank/DDBJ databases">
        <authorList>
            <person name="Bu L."/>
            <person name="Lu L."/>
            <person name="Laidemitt M.R."/>
            <person name="Zhang S.M."/>
            <person name="Mutuku M."/>
            <person name="Mkoji G."/>
            <person name="Steinauer M."/>
            <person name="Loker E.S."/>
        </authorList>
    </citation>
    <scope>NUCLEOTIDE SEQUENCE</scope>
    <source>
        <strain evidence="10">KasaAsao</strain>
        <tissue evidence="10">Whole Snail</tissue>
    </source>
</reference>
<feature type="transmembrane region" description="Helical" evidence="8">
    <location>
        <begin position="99"/>
        <end position="123"/>
    </location>
</feature>
<proteinExistence type="predicted"/>
<keyword evidence="7" id="KW-0807">Transducer</keyword>
<dbReference type="PANTHER" id="PTHR24243:SF208">
    <property type="entry name" value="PYROKININ-1 RECEPTOR"/>
    <property type="match status" value="1"/>
</dbReference>
<feature type="transmembrane region" description="Helical" evidence="8">
    <location>
        <begin position="20"/>
        <end position="45"/>
    </location>
</feature>
<dbReference type="GO" id="GO:0008528">
    <property type="term" value="F:G protein-coupled peptide receptor activity"/>
    <property type="evidence" value="ECO:0007669"/>
    <property type="project" value="InterPro"/>
</dbReference>
<evidence type="ECO:0000259" key="9">
    <source>
        <dbReference type="PROSITE" id="PS50262"/>
    </source>
</evidence>
<keyword evidence="6 10" id="KW-0675">Receptor</keyword>
<evidence type="ECO:0000313" key="11">
    <source>
        <dbReference type="Proteomes" id="UP001233172"/>
    </source>
</evidence>
<protein>
    <submittedName>
        <fullName evidence="10">Neuropeptides capa receptor</fullName>
    </submittedName>
</protein>
<keyword evidence="10" id="KW-0527">Neuropeptide</keyword>
<comment type="caution">
    <text evidence="10">The sequence shown here is derived from an EMBL/GenBank/DDBJ whole genome shotgun (WGS) entry which is preliminary data.</text>
</comment>
<reference evidence="10" key="1">
    <citation type="journal article" date="2023" name="PLoS Negl. Trop. Dis.">
        <title>A genome sequence for Biomphalaria pfeifferi, the major vector snail for the human-infecting parasite Schistosoma mansoni.</title>
        <authorList>
            <person name="Bu L."/>
            <person name="Lu L."/>
            <person name="Laidemitt M.R."/>
            <person name="Zhang S.M."/>
            <person name="Mutuku M."/>
            <person name="Mkoji G."/>
            <person name="Steinauer M."/>
            <person name="Loker E.S."/>
        </authorList>
    </citation>
    <scope>NUCLEOTIDE SEQUENCE</scope>
    <source>
        <strain evidence="10">KasaAsao</strain>
    </source>
</reference>
<dbReference type="InterPro" id="IPR017452">
    <property type="entry name" value="GPCR_Rhodpsn_7TM"/>
</dbReference>
<evidence type="ECO:0000256" key="2">
    <source>
        <dbReference type="ARBA" id="ARBA00022692"/>
    </source>
</evidence>
<feature type="transmembrane region" description="Helical" evidence="8">
    <location>
        <begin position="251"/>
        <end position="268"/>
    </location>
</feature>
<evidence type="ECO:0000256" key="8">
    <source>
        <dbReference type="SAM" id="Phobius"/>
    </source>
</evidence>
<evidence type="ECO:0000256" key="1">
    <source>
        <dbReference type="ARBA" id="ARBA00004141"/>
    </source>
</evidence>
<evidence type="ECO:0000313" key="10">
    <source>
        <dbReference type="EMBL" id="KAK0064522.1"/>
    </source>
</evidence>
<evidence type="ECO:0000256" key="3">
    <source>
        <dbReference type="ARBA" id="ARBA00022989"/>
    </source>
</evidence>
<accession>A0AAD8C2E2</accession>
<sequence length="366" mass="41885">MSSNGSEPVVNSLLELSVLHAMSAINIMVCSEFIGLFGIAANIVNMINFRRQGFKDGVNVTLFALSFCDLGALVAHQFSNMCMCPWIRETQLFMLKSHLFTIGFYLNGYFVRVSGWLTSFITFERCLCVVWPLKVKRVITPRTAMLVNLAIVLLLSLYLFPPYYIMNLNWVVLPGGNQTILAIVFKSNRETIMAVYYFIADQFIPYSTILVLLLCTTITVSKLKSKLVWRQSTTLNAANKTSTATLKDRKVVAMLINISIIFIVSLLPQSTLGAAVGLERELKLNGKYFNVLLMCYSFTSLLETINCSVSIFVYYTMSTKYRQEFWKIIRPVILWKNSVFRLMRSETLVTVRSMRFIRQCIRWYVC</sequence>
<gene>
    <name evidence="10" type="ORF">Bpfe_006181</name>
</gene>
<organism evidence="10 11">
    <name type="scientific">Biomphalaria pfeifferi</name>
    <name type="common">Bloodfluke planorb</name>
    <name type="synonym">Freshwater snail</name>
    <dbReference type="NCBI Taxonomy" id="112525"/>
    <lineage>
        <taxon>Eukaryota</taxon>
        <taxon>Metazoa</taxon>
        <taxon>Spiralia</taxon>
        <taxon>Lophotrochozoa</taxon>
        <taxon>Mollusca</taxon>
        <taxon>Gastropoda</taxon>
        <taxon>Heterobranchia</taxon>
        <taxon>Euthyneura</taxon>
        <taxon>Panpulmonata</taxon>
        <taxon>Hygrophila</taxon>
        <taxon>Lymnaeoidea</taxon>
        <taxon>Planorbidae</taxon>
        <taxon>Biomphalaria</taxon>
    </lineage>
</organism>
<evidence type="ECO:0000256" key="4">
    <source>
        <dbReference type="ARBA" id="ARBA00023040"/>
    </source>
</evidence>